<gene>
    <name evidence="6" type="ORF">RM844_22060</name>
</gene>
<dbReference type="PANTHER" id="PTHR30346:SF30">
    <property type="entry name" value="SMALL NEUTRAL PROTEASE REGULATORY PROTEIN"/>
    <property type="match status" value="1"/>
</dbReference>
<sequence>MELELRHLRVIRTIAETGSLNKAAGRLGVAQPALSTQLKRIERALGGPLFHRDRTGARPTPLGELVLERASMLLPAVRDLQDSARRFAHAPGQLRRIRVGGTHGPLLGGLVGRLAAAYPDLQVGLHTSWSEAEISALATAGRVDVALLGVCGQSPPPGGDALRWHPVGTDPVFVMLADSHPLAGQPELELSQLAEERWVSAPGDGCFGDCFAAACARAGFAPATFYETDSAACAHLVQLGSAVGLCRATLPPTPGVAVRPLAGVPLRWRHLLGSRPDAPPGPTDELLGHARAVYQETVRRSAALPGWLAHHPGFGMAS</sequence>
<dbReference type="EMBL" id="JAVREO010000014">
    <property type="protein sequence ID" value="MDT0268974.1"/>
    <property type="molecule type" value="Genomic_DNA"/>
</dbReference>
<dbReference type="InterPro" id="IPR036390">
    <property type="entry name" value="WH_DNA-bd_sf"/>
</dbReference>
<evidence type="ECO:0000256" key="1">
    <source>
        <dbReference type="ARBA" id="ARBA00009437"/>
    </source>
</evidence>
<comment type="caution">
    <text evidence="6">The sequence shown here is derived from an EMBL/GenBank/DDBJ whole genome shotgun (WGS) entry which is preliminary data.</text>
</comment>
<accession>A0ABU2JW77</accession>
<evidence type="ECO:0000256" key="3">
    <source>
        <dbReference type="ARBA" id="ARBA00023125"/>
    </source>
</evidence>
<dbReference type="Gene3D" id="3.40.190.10">
    <property type="entry name" value="Periplasmic binding protein-like II"/>
    <property type="match status" value="2"/>
</dbReference>
<comment type="similarity">
    <text evidence="1">Belongs to the LysR transcriptional regulatory family.</text>
</comment>
<keyword evidence="4" id="KW-0804">Transcription</keyword>
<evidence type="ECO:0000256" key="4">
    <source>
        <dbReference type="ARBA" id="ARBA00023163"/>
    </source>
</evidence>
<dbReference type="Proteomes" id="UP001183410">
    <property type="component" value="Unassembled WGS sequence"/>
</dbReference>
<dbReference type="SUPFAM" id="SSF46785">
    <property type="entry name" value="Winged helix' DNA-binding domain"/>
    <property type="match status" value="1"/>
</dbReference>
<dbReference type="PANTHER" id="PTHR30346">
    <property type="entry name" value="TRANSCRIPTIONAL DUAL REGULATOR HCAR-RELATED"/>
    <property type="match status" value="1"/>
</dbReference>
<dbReference type="InterPro" id="IPR036388">
    <property type="entry name" value="WH-like_DNA-bd_sf"/>
</dbReference>
<dbReference type="Pfam" id="PF00126">
    <property type="entry name" value="HTH_1"/>
    <property type="match status" value="1"/>
</dbReference>
<keyword evidence="7" id="KW-1185">Reference proteome</keyword>
<name>A0ABU2JW77_9ACTN</name>
<organism evidence="6 7">
    <name type="scientific">Streptomyces chisholmiae</name>
    <dbReference type="NCBI Taxonomy" id="3075540"/>
    <lineage>
        <taxon>Bacteria</taxon>
        <taxon>Bacillati</taxon>
        <taxon>Actinomycetota</taxon>
        <taxon>Actinomycetes</taxon>
        <taxon>Kitasatosporales</taxon>
        <taxon>Streptomycetaceae</taxon>
        <taxon>Streptomyces</taxon>
    </lineage>
</organism>
<protein>
    <submittedName>
        <fullName evidence="6">LysR family transcriptional regulator</fullName>
    </submittedName>
</protein>
<dbReference type="Gene3D" id="1.10.10.10">
    <property type="entry name" value="Winged helix-like DNA-binding domain superfamily/Winged helix DNA-binding domain"/>
    <property type="match status" value="1"/>
</dbReference>
<evidence type="ECO:0000313" key="6">
    <source>
        <dbReference type="EMBL" id="MDT0268974.1"/>
    </source>
</evidence>
<evidence type="ECO:0000259" key="5">
    <source>
        <dbReference type="PROSITE" id="PS50931"/>
    </source>
</evidence>
<evidence type="ECO:0000313" key="7">
    <source>
        <dbReference type="Proteomes" id="UP001183410"/>
    </source>
</evidence>
<dbReference type="PRINTS" id="PR00039">
    <property type="entry name" value="HTHLYSR"/>
</dbReference>
<reference evidence="7" key="1">
    <citation type="submission" date="2023-07" db="EMBL/GenBank/DDBJ databases">
        <title>30 novel species of actinomycetes from the DSMZ collection.</title>
        <authorList>
            <person name="Nouioui I."/>
        </authorList>
    </citation>
    <scope>NUCLEOTIDE SEQUENCE [LARGE SCALE GENOMIC DNA]</scope>
    <source>
        <strain evidence="7">DSM 44915</strain>
    </source>
</reference>
<dbReference type="RefSeq" id="WP_311669065.1">
    <property type="nucleotide sequence ID" value="NZ_JAVREO010000014.1"/>
</dbReference>
<keyword evidence="2" id="KW-0805">Transcription regulation</keyword>
<dbReference type="InterPro" id="IPR005119">
    <property type="entry name" value="LysR_subst-bd"/>
</dbReference>
<keyword evidence="3" id="KW-0238">DNA-binding</keyword>
<proteinExistence type="inferred from homology"/>
<evidence type="ECO:0000256" key="2">
    <source>
        <dbReference type="ARBA" id="ARBA00023015"/>
    </source>
</evidence>
<dbReference type="PROSITE" id="PS50931">
    <property type="entry name" value="HTH_LYSR"/>
    <property type="match status" value="1"/>
</dbReference>
<dbReference type="SUPFAM" id="SSF53850">
    <property type="entry name" value="Periplasmic binding protein-like II"/>
    <property type="match status" value="1"/>
</dbReference>
<dbReference type="InterPro" id="IPR000847">
    <property type="entry name" value="LysR_HTH_N"/>
</dbReference>
<feature type="domain" description="HTH lysR-type" evidence="5">
    <location>
        <begin position="3"/>
        <end position="60"/>
    </location>
</feature>
<dbReference type="Pfam" id="PF03466">
    <property type="entry name" value="LysR_substrate"/>
    <property type="match status" value="1"/>
</dbReference>
<dbReference type="CDD" id="cd08414">
    <property type="entry name" value="PBP2_LTTR_aromatics_like"/>
    <property type="match status" value="1"/>
</dbReference>